<evidence type="ECO:0000259" key="7">
    <source>
        <dbReference type="Pfam" id="PF01416"/>
    </source>
</evidence>
<dbReference type="CDD" id="cd02570">
    <property type="entry name" value="PseudoU_synth_EcTruA"/>
    <property type="match status" value="1"/>
</dbReference>
<comment type="caution">
    <text evidence="8">The sequence shown here is derived from an EMBL/GenBank/DDBJ whole genome shotgun (WGS) entry which is preliminary data.</text>
</comment>
<feature type="binding site" evidence="4">
    <location>
        <position position="178"/>
    </location>
    <ligand>
        <name>substrate</name>
    </ligand>
</feature>
<dbReference type="EC" id="5.4.99.12" evidence="4"/>
<dbReference type="InterPro" id="IPR020097">
    <property type="entry name" value="PsdUridine_synth_TruA_a/b_dom"/>
</dbReference>
<dbReference type="PANTHER" id="PTHR11142">
    <property type="entry name" value="PSEUDOURIDYLATE SYNTHASE"/>
    <property type="match status" value="1"/>
</dbReference>
<dbReference type="GO" id="GO:0160147">
    <property type="term" value="F:tRNA pseudouridine(38-40) synthase activity"/>
    <property type="evidence" value="ECO:0007669"/>
    <property type="project" value="UniProtKB-EC"/>
</dbReference>
<feature type="active site" description="Nucleophile" evidence="4">
    <location>
        <position position="109"/>
    </location>
</feature>
<dbReference type="Pfam" id="PF01416">
    <property type="entry name" value="PseudoU_synth_1"/>
    <property type="match status" value="1"/>
</dbReference>
<keyword evidence="2 4" id="KW-0819">tRNA processing</keyword>
<keyword evidence="3 4" id="KW-0413">Isomerase</keyword>
<dbReference type="Gene3D" id="3.30.70.660">
    <property type="entry name" value="Pseudouridine synthase I, catalytic domain, C-terminal subdomain"/>
    <property type="match status" value="1"/>
</dbReference>
<comment type="function">
    <text evidence="4">Formation of pseudouridine at positions 38, 39 and 40 in the anticodon stem and loop of transfer RNAs.</text>
</comment>
<dbReference type="InterPro" id="IPR001406">
    <property type="entry name" value="PsdUridine_synth_TruA"/>
</dbReference>
<dbReference type="GO" id="GO:0031119">
    <property type="term" value="P:tRNA pseudouridine synthesis"/>
    <property type="evidence" value="ECO:0007669"/>
    <property type="project" value="UniProtKB-UniRule"/>
</dbReference>
<evidence type="ECO:0000256" key="5">
    <source>
        <dbReference type="RuleBase" id="RU003792"/>
    </source>
</evidence>
<reference evidence="8 9" key="1">
    <citation type="submission" date="2018-09" db="EMBL/GenBank/DDBJ databases">
        <title>Characterization of the phylogenetic diversity of five novel species belonging to the genus Bifidobacterium.</title>
        <authorList>
            <person name="Lugli G.A."/>
            <person name="Duranti S."/>
            <person name="Milani C."/>
        </authorList>
    </citation>
    <scope>NUCLEOTIDE SEQUENCE [LARGE SCALE GENOMIC DNA]</scope>
    <source>
        <strain evidence="8 9">2036B</strain>
    </source>
</reference>
<evidence type="ECO:0000256" key="2">
    <source>
        <dbReference type="ARBA" id="ARBA00022694"/>
    </source>
</evidence>
<evidence type="ECO:0000256" key="1">
    <source>
        <dbReference type="ARBA" id="ARBA00009375"/>
    </source>
</evidence>
<dbReference type="NCBIfam" id="TIGR00071">
    <property type="entry name" value="hisT_truA"/>
    <property type="match status" value="1"/>
</dbReference>
<dbReference type="SUPFAM" id="SSF55120">
    <property type="entry name" value="Pseudouridine synthase"/>
    <property type="match status" value="1"/>
</dbReference>
<dbReference type="InterPro" id="IPR020103">
    <property type="entry name" value="PsdUridine_synth_cat_dom_sf"/>
</dbReference>
<comment type="catalytic activity">
    <reaction evidence="4 5">
        <text>uridine(38/39/40) in tRNA = pseudouridine(38/39/40) in tRNA</text>
        <dbReference type="Rhea" id="RHEA:22376"/>
        <dbReference type="Rhea" id="RHEA-COMP:10085"/>
        <dbReference type="Rhea" id="RHEA-COMP:10087"/>
        <dbReference type="ChEBI" id="CHEBI:65314"/>
        <dbReference type="ChEBI" id="CHEBI:65315"/>
        <dbReference type="EC" id="5.4.99.12"/>
    </reaction>
</comment>
<feature type="domain" description="Pseudouridine synthase I TruA alpha/beta" evidence="7">
    <location>
        <begin position="212"/>
        <end position="333"/>
    </location>
</feature>
<evidence type="ECO:0000256" key="6">
    <source>
        <dbReference type="SAM" id="MobiDB-lite"/>
    </source>
</evidence>
<dbReference type="Proteomes" id="UP000287609">
    <property type="component" value="Unassembled WGS sequence"/>
</dbReference>
<evidence type="ECO:0000256" key="3">
    <source>
        <dbReference type="ARBA" id="ARBA00023235"/>
    </source>
</evidence>
<dbReference type="FunFam" id="3.30.70.580:FF:000001">
    <property type="entry name" value="tRNA pseudouridine synthase A"/>
    <property type="match status" value="1"/>
</dbReference>
<dbReference type="Gene3D" id="3.30.70.580">
    <property type="entry name" value="Pseudouridine synthase I, catalytic domain, N-terminal subdomain"/>
    <property type="match status" value="1"/>
</dbReference>
<comment type="similarity">
    <text evidence="1 4 5">Belongs to the tRNA pseudouridine synthase TruA family.</text>
</comment>
<organism evidence="8 9">
    <name type="scientific">Bifidobacterium dolichotidis</name>
    <dbReference type="NCBI Taxonomy" id="2306976"/>
    <lineage>
        <taxon>Bacteria</taxon>
        <taxon>Bacillati</taxon>
        <taxon>Actinomycetota</taxon>
        <taxon>Actinomycetes</taxon>
        <taxon>Bifidobacteriales</taxon>
        <taxon>Bifidobacteriaceae</taxon>
        <taxon>Bifidobacterium</taxon>
    </lineage>
</organism>
<dbReference type="GO" id="GO:0003723">
    <property type="term" value="F:RNA binding"/>
    <property type="evidence" value="ECO:0007669"/>
    <property type="project" value="InterPro"/>
</dbReference>
<dbReference type="AlphaFoldDB" id="A0A430FQ25"/>
<dbReference type="InterPro" id="IPR020095">
    <property type="entry name" value="PsdUridine_synth_TruA_C"/>
</dbReference>
<evidence type="ECO:0000313" key="9">
    <source>
        <dbReference type="Proteomes" id="UP000287609"/>
    </source>
</evidence>
<sequence>MHNPDSTNPMNTENFAATRAEQSDSVENISATKAEISQPASDAEHVQQSPLIRLRIDLAYNGMNFNGWAVQPKLRTVQGEIEKVLRRILHDRTAQEQPTIRLTVAGRTDAGVHASHQVCHLDVTQAMLDGCVGHMHVDAVKALELRLSRMVPNDIAIHRVSIAPEGFDARFSALERTYVYRIADAQSTYDPRQLSYVWHIDDELDIDAMNKAAALTIGLHDFGSFATPNPGGTTIREVKTAYWRRVPMRPLIDDPMGEQYRTPAIESGLLCFTIVADAFARNMVRSLVNGCVQVGRGKRSVDWFAQKMQVPLREGSTGPIAPEGLTLEHVAYPPNDQLASRAEAIRAVRTLD</sequence>
<evidence type="ECO:0000313" key="8">
    <source>
        <dbReference type="EMBL" id="RSX54952.1"/>
    </source>
</evidence>
<dbReference type="PANTHER" id="PTHR11142:SF0">
    <property type="entry name" value="TRNA PSEUDOURIDINE SYNTHASE-LIKE 1"/>
    <property type="match status" value="1"/>
</dbReference>
<name>A0A430FQ25_9BIFI</name>
<feature type="compositionally biased region" description="Polar residues" evidence="6">
    <location>
        <begin position="1"/>
        <end position="15"/>
    </location>
</feature>
<comment type="subunit">
    <text evidence="4">Homodimer.</text>
</comment>
<dbReference type="EMBL" id="QXGM01000002">
    <property type="protein sequence ID" value="RSX54952.1"/>
    <property type="molecule type" value="Genomic_DNA"/>
</dbReference>
<protein>
    <recommendedName>
        <fullName evidence="4">tRNA pseudouridine synthase A</fullName>
        <ecNumber evidence="4">5.4.99.12</ecNumber>
    </recommendedName>
    <alternativeName>
        <fullName evidence="4">tRNA pseudouridine(38-40) synthase</fullName>
    </alternativeName>
    <alternativeName>
        <fullName evidence="4">tRNA pseudouridylate synthase I</fullName>
    </alternativeName>
    <alternativeName>
        <fullName evidence="4">tRNA-uridine isomerase I</fullName>
    </alternativeName>
</protein>
<evidence type="ECO:0000256" key="4">
    <source>
        <dbReference type="HAMAP-Rule" id="MF_00171"/>
    </source>
</evidence>
<comment type="caution">
    <text evidence="4">Lacks conserved residue(s) required for the propagation of feature annotation.</text>
</comment>
<dbReference type="HAMAP" id="MF_00171">
    <property type="entry name" value="TruA"/>
    <property type="match status" value="1"/>
</dbReference>
<dbReference type="InterPro" id="IPR020094">
    <property type="entry name" value="TruA/RsuA/RluB/E/F_N"/>
</dbReference>
<feature type="region of interest" description="Disordered" evidence="6">
    <location>
        <begin position="1"/>
        <end position="28"/>
    </location>
</feature>
<proteinExistence type="inferred from homology"/>
<gene>
    <name evidence="4" type="primary">truA</name>
    <name evidence="8" type="ORF">D2E26_1006</name>
</gene>
<keyword evidence="9" id="KW-1185">Reference proteome</keyword>
<accession>A0A430FQ25</accession>